<sequence>MVLAGMLIHNSTEKWLVRCFPLKTGIMNTMKKSLFLGFITLAYGMSLQALASDTATLTITGRVVEPTCSTDVVNNTVQQRCGQTLHHTDINNVTPTPAQGIVTEIVAVPGDSTRQIVLNRYD</sequence>
<dbReference type="PATRIC" id="fig|913241.3.peg.2432"/>
<gene>
    <name evidence="1" type="ORF">LTSEALA_3205</name>
</gene>
<reference evidence="1 2" key="1">
    <citation type="journal article" date="2011" name="BMC Genomics">
        <title>Genome sequencing reveals diversification of virulence factor content and possible host adaptation in distinct subpopulations of Salmonella enterica.</title>
        <authorList>
            <person name="den Bakker H.C."/>
            <person name="Moreno Switt A.I."/>
            <person name="Govoni G."/>
            <person name="Cummings C.A."/>
            <person name="Ranieri M.L."/>
            <person name="Degoricija L."/>
            <person name="Hoelzer K."/>
            <person name="Rodriguez-Rivera L.D."/>
            <person name="Brown S."/>
            <person name="Bolchacova E."/>
            <person name="Furtado M.R."/>
            <person name="Wiedmann M."/>
        </authorList>
    </citation>
    <scope>NUCLEOTIDE SEQUENCE [LARGE SCALE GENOMIC DNA]</scope>
    <source>
        <strain evidence="1 2">R6-377</strain>
    </source>
</reference>
<dbReference type="AlphaFoldDB" id="G5LQT7"/>
<evidence type="ECO:0000313" key="1">
    <source>
        <dbReference type="EMBL" id="EHC36888.1"/>
    </source>
</evidence>
<dbReference type="Proteomes" id="UP000004642">
    <property type="component" value="Unassembled WGS sequence"/>
</dbReference>
<dbReference type="InterPro" id="IPR020386">
    <property type="entry name" value="Uncharacterised_YehE"/>
</dbReference>
<protein>
    <submittedName>
        <fullName evidence="1">Putative outer membrane protein</fullName>
    </submittedName>
</protein>
<proteinExistence type="predicted"/>
<dbReference type="EMBL" id="AFCJ01001388">
    <property type="protein sequence ID" value="EHC36888.1"/>
    <property type="molecule type" value="Genomic_DNA"/>
</dbReference>
<comment type="caution">
    <text evidence="1">The sequence shown here is derived from an EMBL/GenBank/DDBJ whole genome shotgun (WGS) entry which is preliminary data.</text>
</comment>
<evidence type="ECO:0000313" key="2">
    <source>
        <dbReference type="Proteomes" id="UP000004642"/>
    </source>
</evidence>
<accession>G5LQT7</accession>
<name>G5LQT7_SALET</name>
<dbReference type="Pfam" id="PF10836">
    <property type="entry name" value="DUF2574"/>
    <property type="match status" value="1"/>
</dbReference>
<organism evidence="1 2">
    <name type="scientific">Salmonella enterica subsp. enterica serovar Alachua str. R6-377</name>
    <dbReference type="NCBI Taxonomy" id="913241"/>
    <lineage>
        <taxon>Bacteria</taxon>
        <taxon>Pseudomonadati</taxon>
        <taxon>Pseudomonadota</taxon>
        <taxon>Gammaproteobacteria</taxon>
        <taxon>Enterobacterales</taxon>
        <taxon>Enterobacteriaceae</taxon>
        <taxon>Salmonella</taxon>
    </lineage>
</organism>